<dbReference type="AlphaFoldDB" id="A0A0C9Z4M9"/>
<dbReference type="Proteomes" id="UP000054018">
    <property type="component" value="Unassembled WGS sequence"/>
</dbReference>
<dbReference type="HOGENOM" id="CLU_088458_1_0_1"/>
<keyword evidence="2" id="KW-1185">Reference proteome</keyword>
<dbReference type="OrthoDB" id="3048787at2759"/>
<accession>A0A0C9Z4M9</accession>
<protein>
    <submittedName>
        <fullName evidence="1">Uncharacterized protein</fullName>
    </submittedName>
</protein>
<evidence type="ECO:0000313" key="1">
    <source>
        <dbReference type="EMBL" id="KIK24011.1"/>
    </source>
</evidence>
<reference evidence="1 2" key="1">
    <citation type="submission" date="2014-04" db="EMBL/GenBank/DDBJ databases">
        <authorList>
            <consortium name="DOE Joint Genome Institute"/>
            <person name="Kuo A."/>
            <person name="Kohler A."/>
            <person name="Costa M.D."/>
            <person name="Nagy L.G."/>
            <person name="Floudas D."/>
            <person name="Copeland A."/>
            <person name="Barry K.W."/>
            <person name="Cichocki N."/>
            <person name="Veneault-Fourrey C."/>
            <person name="LaButti K."/>
            <person name="Lindquist E.A."/>
            <person name="Lipzen A."/>
            <person name="Lundell T."/>
            <person name="Morin E."/>
            <person name="Murat C."/>
            <person name="Sun H."/>
            <person name="Tunlid A."/>
            <person name="Henrissat B."/>
            <person name="Grigoriev I.V."/>
            <person name="Hibbett D.S."/>
            <person name="Martin F."/>
            <person name="Nordberg H.P."/>
            <person name="Cantor M.N."/>
            <person name="Hua S.X."/>
        </authorList>
    </citation>
    <scope>NUCLEOTIDE SEQUENCE [LARGE SCALE GENOMIC DNA]</scope>
    <source>
        <strain evidence="1 2">441</strain>
    </source>
</reference>
<reference evidence="2" key="2">
    <citation type="submission" date="2015-01" db="EMBL/GenBank/DDBJ databases">
        <title>Evolutionary Origins and Diversification of the Mycorrhizal Mutualists.</title>
        <authorList>
            <consortium name="DOE Joint Genome Institute"/>
            <consortium name="Mycorrhizal Genomics Consortium"/>
            <person name="Kohler A."/>
            <person name="Kuo A."/>
            <person name="Nagy L.G."/>
            <person name="Floudas D."/>
            <person name="Copeland A."/>
            <person name="Barry K.W."/>
            <person name="Cichocki N."/>
            <person name="Veneault-Fourrey C."/>
            <person name="LaButti K."/>
            <person name="Lindquist E.A."/>
            <person name="Lipzen A."/>
            <person name="Lundell T."/>
            <person name="Morin E."/>
            <person name="Murat C."/>
            <person name="Riley R."/>
            <person name="Ohm R."/>
            <person name="Sun H."/>
            <person name="Tunlid A."/>
            <person name="Henrissat B."/>
            <person name="Grigoriev I.V."/>
            <person name="Hibbett D.S."/>
            <person name="Martin F."/>
        </authorList>
    </citation>
    <scope>NUCLEOTIDE SEQUENCE [LARGE SCALE GENOMIC DNA]</scope>
    <source>
        <strain evidence="2">441</strain>
    </source>
</reference>
<gene>
    <name evidence="1" type="ORF">PISMIDRAFT_99321</name>
</gene>
<proteinExistence type="predicted"/>
<name>A0A0C9Z4M9_9AGAM</name>
<sequence length="275" mass="30910">YHRSFCARALDLDDAGEVNIYKIDLLEAMTMAKGAWFMVTRETIKNCWNHTRIQPDSSAIQSLLPYPAHADPLAWTIVRDFVTSDMTLPEVESALQLHLGDHFVDADWQPALKVVMDAEGDVDQALEAVDKLQDAAASRTELEDHISTLKTRKRIFGDVPTLDEVFSPVEERQLEGSESDGTVKGIANQVREEFSADCVGAIEVEDDEDDEEPTPSTSRTELIALCQQLEGVCMQFGDPQFSLTLTNILHKYRAMLRREDILNSTQTTLDKYIQC</sequence>
<dbReference type="EMBL" id="KN833720">
    <property type="protein sequence ID" value="KIK24011.1"/>
    <property type="molecule type" value="Genomic_DNA"/>
</dbReference>
<organism evidence="1 2">
    <name type="scientific">Pisolithus microcarpus 441</name>
    <dbReference type="NCBI Taxonomy" id="765257"/>
    <lineage>
        <taxon>Eukaryota</taxon>
        <taxon>Fungi</taxon>
        <taxon>Dikarya</taxon>
        <taxon>Basidiomycota</taxon>
        <taxon>Agaricomycotina</taxon>
        <taxon>Agaricomycetes</taxon>
        <taxon>Agaricomycetidae</taxon>
        <taxon>Boletales</taxon>
        <taxon>Sclerodermatineae</taxon>
        <taxon>Pisolithaceae</taxon>
        <taxon>Pisolithus</taxon>
    </lineage>
</organism>
<dbReference type="STRING" id="765257.A0A0C9Z4M9"/>
<evidence type="ECO:0000313" key="2">
    <source>
        <dbReference type="Proteomes" id="UP000054018"/>
    </source>
</evidence>
<feature type="non-terminal residue" evidence="1">
    <location>
        <position position="275"/>
    </location>
</feature>